<dbReference type="AlphaFoldDB" id="A0A1F5X3T1"/>
<proteinExistence type="predicted"/>
<gene>
    <name evidence="2" type="ORF">A2924_02000</name>
</gene>
<name>A0A1F5X3T1_9BACT</name>
<feature type="coiled-coil region" evidence="1">
    <location>
        <begin position="51"/>
        <end position="78"/>
    </location>
</feature>
<protein>
    <submittedName>
        <fullName evidence="2">Uncharacterized protein</fullName>
    </submittedName>
</protein>
<evidence type="ECO:0000313" key="2">
    <source>
        <dbReference type="EMBL" id="OGF82530.1"/>
    </source>
</evidence>
<evidence type="ECO:0000313" key="3">
    <source>
        <dbReference type="Proteomes" id="UP000178046"/>
    </source>
</evidence>
<dbReference type="EMBL" id="MFIA01000023">
    <property type="protein sequence ID" value="OGF82530.1"/>
    <property type="molecule type" value="Genomic_DNA"/>
</dbReference>
<comment type="caution">
    <text evidence="2">The sequence shown here is derived from an EMBL/GenBank/DDBJ whole genome shotgun (WGS) entry which is preliminary data.</text>
</comment>
<reference evidence="2 3" key="1">
    <citation type="journal article" date="2016" name="Nat. Commun.">
        <title>Thousands of microbial genomes shed light on interconnected biogeochemical processes in an aquifer system.</title>
        <authorList>
            <person name="Anantharaman K."/>
            <person name="Brown C.T."/>
            <person name="Hug L.A."/>
            <person name="Sharon I."/>
            <person name="Castelle C.J."/>
            <person name="Probst A.J."/>
            <person name="Thomas B.C."/>
            <person name="Singh A."/>
            <person name="Wilkins M.J."/>
            <person name="Karaoz U."/>
            <person name="Brodie E.L."/>
            <person name="Williams K.H."/>
            <person name="Hubbard S.S."/>
            <person name="Banfield J.F."/>
        </authorList>
    </citation>
    <scope>NUCLEOTIDE SEQUENCE [LARGE SCALE GENOMIC DNA]</scope>
</reference>
<keyword evidence="1" id="KW-0175">Coiled coil</keyword>
<organism evidence="2 3">
    <name type="scientific">Candidatus Giovannonibacteria bacterium RIFCSPLOWO2_01_FULL_44_16</name>
    <dbReference type="NCBI Taxonomy" id="1798348"/>
    <lineage>
        <taxon>Bacteria</taxon>
        <taxon>Candidatus Giovannoniibacteriota</taxon>
    </lineage>
</organism>
<accession>A0A1F5X3T1</accession>
<dbReference type="Proteomes" id="UP000178046">
    <property type="component" value="Unassembled WGS sequence"/>
</dbReference>
<sequence length="206" mass="23089">MQKKAQKPKGKIEYEKLEKKIDLINLAADWYFILTMKNLAEDKEKQGGAFLRSQESLLKDLKKEHEDLTRDLENLFFAYLLFAVSTELMNKDEIKASEKKIASVAGELFEMLPEDSDDLLKSIVKNIPTCAEALSFFVNAKKVFSKLKWDSGFGGKPWAKIADKAIMRLRGEIDSTVFVDIVFDKAASSPNALALGNQSGQSNGSE</sequence>
<evidence type="ECO:0000256" key="1">
    <source>
        <dbReference type="SAM" id="Coils"/>
    </source>
</evidence>